<evidence type="ECO:0000313" key="3">
    <source>
        <dbReference type="Proteomes" id="UP000215914"/>
    </source>
</evidence>
<proteinExistence type="predicted"/>
<protein>
    <submittedName>
        <fullName evidence="2">Uncharacterized protein</fullName>
    </submittedName>
</protein>
<gene>
    <name evidence="2" type="ORF">HanXRQr2_Chr17g0813991</name>
</gene>
<dbReference type="AlphaFoldDB" id="A0A9K3DJ23"/>
<dbReference type="Proteomes" id="UP000215914">
    <property type="component" value="Unassembled WGS sequence"/>
</dbReference>
<comment type="caution">
    <text evidence="2">The sequence shown here is derived from an EMBL/GenBank/DDBJ whole genome shotgun (WGS) entry which is preliminary data.</text>
</comment>
<keyword evidence="3" id="KW-1185">Reference proteome</keyword>
<reference evidence="2" key="2">
    <citation type="submission" date="2020-06" db="EMBL/GenBank/DDBJ databases">
        <title>Helianthus annuus Genome sequencing and assembly Release 2.</title>
        <authorList>
            <person name="Gouzy J."/>
            <person name="Langlade N."/>
            <person name="Munos S."/>
        </authorList>
    </citation>
    <scope>NUCLEOTIDE SEQUENCE</scope>
    <source>
        <tissue evidence="2">Leaves</tissue>
    </source>
</reference>
<reference evidence="2" key="1">
    <citation type="journal article" date="2017" name="Nature">
        <title>The sunflower genome provides insights into oil metabolism, flowering and Asterid evolution.</title>
        <authorList>
            <person name="Badouin H."/>
            <person name="Gouzy J."/>
            <person name="Grassa C.J."/>
            <person name="Murat F."/>
            <person name="Staton S.E."/>
            <person name="Cottret L."/>
            <person name="Lelandais-Briere C."/>
            <person name="Owens G.L."/>
            <person name="Carrere S."/>
            <person name="Mayjonade B."/>
            <person name="Legrand L."/>
            <person name="Gill N."/>
            <person name="Kane N.C."/>
            <person name="Bowers J.E."/>
            <person name="Hubner S."/>
            <person name="Bellec A."/>
            <person name="Berard A."/>
            <person name="Berges H."/>
            <person name="Blanchet N."/>
            <person name="Boniface M.C."/>
            <person name="Brunel D."/>
            <person name="Catrice O."/>
            <person name="Chaidir N."/>
            <person name="Claudel C."/>
            <person name="Donnadieu C."/>
            <person name="Faraut T."/>
            <person name="Fievet G."/>
            <person name="Helmstetter N."/>
            <person name="King M."/>
            <person name="Knapp S.J."/>
            <person name="Lai Z."/>
            <person name="Le Paslier M.C."/>
            <person name="Lippi Y."/>
            <person name="Lorenzon L."/>
            <person name="Mandel J.R."/>
            <person name="Marage G."/>
            <person name="Marchand G."/>
            <person name="Marquand E."/>
            <person name="Bret-Mestries E."/>
            <person name="Morien E."/>
            <person name="Nambeesan S."/>
            <person name="Nguyen T."/>
            <person name="Pegot-Espagnet P."/>
            <person name="Pouilly N."/>
            <person name="Raftis F."/>
            <person name="Sallet E."/>
            <person name="Schiex T."/>
            <person name="Thomas J."/>
            <person name="Vandecasteele C."/>
            <person name="Vares D."/>
            <person name="Vear F."/>
            <person name="Vautrin S."/>
            <person name="Crespi M."/>
            <person name="Mangin B."/>
            <person name="Burke J.M."/>
            <person name="Salse J."/>
            <person name="Munos S."/>
            <person name="Vincourt P."/>
            <person name="Rieseberg L.H."/>
            <person name="Langlade N.B."/>
        </authorList>
    </citation>
    <scope>NUCLEOTIDE SEQUENCE</scope>
    <source>
        <tissue evidence="2">Leaves</tissue>
    </source>
</reference>
<dbReference type="EMBL" id="MNCJ02000332">
    <property type="protein sequence ID" value="KAF5756382.1"/>
    <property type="molecule type" value="Genomic_DNA"/>
</dbReference>
<keyword evidence="1" id="KW-0812">Transmembrane</keyword>
<keyword evidence="1" id="KW-1133">Transmembrane helix</keyword>
<sequence>MRLAPLVGFSHFVEIVHWILLQTCNINGFYKLGHTHLYQVNYIGRTGHGPLVCCAGLWLLGRVLIVYIWVGPRSIN</sequence>
<feature type="transmembrane region" description="Helical" evidence="1">
    <location>
        <begin position="49"/>
        <end position="70"/>
    </location>
</feature>
<dbReference type="Gramene" id="mRNA:HanXRQr2_Chr17g0813991">
    <property type="protein sequence ID" value="CDS:HanXRQr2_Chr17g0813991.1"/>
    <property type="gene ID" value="HanXRQr2_Chr17g0813991"/>
</dbReference>
<accession>A0A9K3DJ23</accession>
<organism evidence="2 3">
    <name type="scientific">Helianthus annuus</name>
    <name type="common">Common sunflower</name>
    <dbReference type="NCBI Taxonomy" id="4232"/>
    <lineage>
        <taxon>Eukaryota</taxon>
        <taxon>Viridiplantae</taxon>
        <taxon>Streptophyta</taxon>
        <taxon>Embryophyta</taxon>
        <taxon>Tracheophyta</taxon>
        <taxon>Spermatophyta</taxon>
        <taxon>Magnoliopsida</taxon>
        <taxon>eudicotyledons</taxon>
        <taxon>Gunneridae</taxon>
        <taxon>Pentapetalae</taxon>
        <taxon>asterids</taxon>
        <taxon>campanulids</taxon>
        <taxon>Asterales</taxon>
        <taxon>Asteraceae</taxon>
        <taxon>Asteroideae</taxon>
        <taxon>Heliantheae alliance</taxon>
        <taxon>Heliantheae</taxon>
        <taxon>Helianthus</taxon>
    </lineage>
</organism>
<keyword evidence="1" id="KW-0472">Membrane</keyword>
<evidence type="ECO:0000313" key="2">
    <source>
        <dbReference type="EMBL" id="KAF5756382.1"/>
    </source>
</evidence>
<evidence type="ECO:0000256" key="1">
    <source>
        <dbReference type="SAM" id="Phobius"/>
    </source>
</evidence>
<name>A0A9K3DJ23_HELAN</name>